<accession>A0AAV2JJN8</accession>
<dbReference type="AlphaFoldDB" id="A0AAV2JJN8"/>
<sequence>MCLTPRIDSPCSVAGYMRLAAALYPLRLLMKLGARARPGPLQRTHSPGEPRAVEGDRPNPYSPAIMSQKEGGHSSRGQSNASLKVRALESIERRAAAAGDVFVRSVDTNADEG</sequence>
<keyword evidence="3" id="KW-1185">Reference proteome</keyword>
<dbReference type="Proteomes" id="UP001497482">
    <property type="component" value="Chromosome 12"/>
</dbReference>
<evidence type="ECO:0000256" key="1">
    <source>
        <dbReference type="SAM" id="MobiDB-lite"/>
    </source>
</evidence>
<reference evidence="2 3" key="1">
    <citation type="submission" date="2024-04" db="EMBL/GenBank/DDBJ databases">
        <authorList>
            <person name="Waldvogel A.-M."/>
            <person name="Schoenle A."/>
        </authorList>
    </citation>
    <scope>NUCLEOTIDE SEQUENCE [LARGE SCALE GENOMIC DNA]</scope>
</reference>
<proteinExistence type="predicted"/>
<feature type="region of interest" description="Disordered" evidence="1">
    <location>
        <begin position="37"/>
        <end position="83"/>
    </location>
</feature>
<dbReference type="EMBL" id="OZ035834">
    <property type="protein sequence ID" value="CAL1575484.1"/>
    <property type="molecule type" value="Genomic_DNA"/>
</dbReference>
<evidence type="ECO:0000313" key="3">
    <source>
        <dbReference type="Proteomes" id="UP001497482"/>
    </source>
</evidence>
<protein>
    <submittedName>
        <fullName evidence="2">Uncharacterized protein</fullName>
    </submittedName>
</protein>
<gene>
    <name evidence="2" type="ORF">KC01_LOCUS7054</name>
</gene>
<name>A0AAV2JJN8_KNICA</name>
<feature type="compositionally biased region" description="Basic and acidic residues" evidence="1">
    <location>
        <begin position="46"/>
        <end position="57"/>
    </location>
</feature>
<evidence type="ECO:0000313" key="2">
    <source>
        <dbReference type="EMBL" id="CAL1575484.1"/>
    </source>
</evidence>
<organism evidence="2 3">
    <name type="scientific">Knipowitschia caucasica</name>
    <name type="common">Caucasian dwarf goby</name>
    <name type="synonym">Pomatoschistus caucasicus</name>
    <dbReference type="NCBI Taxonomy" id="637954"/>
    <lineage>
        <taxon>Eukaryota</taxon>
        <taxon>Metazoa</taxon>
        <taxon>Chordata</taxon>
        <taxon>Craniata</taxon>
        <taxon>Vertebrata</taxon>
        <taxon>Euteleostomi</taxon>
        <taxon>Actinopterygii</taxon>
        <taxon>Neopterygii</taxon>
        <taxon>Teleostei</taxon>
        <taxon>Neoteleostei</taxon>
        <taxon>Acanthomorphata</taxon>
        <taxon>Gobiaria</taxon>
        <taxon>Gobiiformes</taxon>
        <taxon>Gobioidei</taxon>
        <taxon>Gobiidae</taxon>
        <taxon>Gobiinae</taxon>
        <taxon>Knipowitschia</taxon>
    </lineage>
</organism>